<protein>
    <submittedName>
        <fullName evidence="2">Uncharacterized protein</fullName>
    </submittedName>
</protein>
<dbReference type="EMBL" id="BLAL01000165">
    <property type="protein sequence ID" value="GES87403.1"/>
    <property type="molecule type" value="Genomic_DNA"/>
</dbReference>
<proteinExistence type="predicted"/>
<dbReference type="AlphaFoldDB" id="A0A8H3LL92"/>
<dbReference type="Proteomes" id="UP000615446">
    <property type="component" value="Unassembled WGS sequence"/>
</dbReference>
<keyword evidence="1" id="KW-0175">Coiled coil</keyword>
<feature type="coiled-coil region" evidence="1">
    <location>
        <begin position="322"/>
        <end position="349"/>
    </location>
</feature>
<evidence type="ECO:0000313" key="3">
    <source>
        <dbReference type="Proteomes" id="UP000615446"/>
    </source>
</evidence>
<dbReference type="OrthoDB" id="2332951at2759"/>
<evidence type="ECO:0000313" key="2">
    <source>
        <dbReference type="EMBL" id="GES87403.1"/>
    </source>
</evidence>
<name>A0A8H3LL92_9GLOM</name>
<comment type="caution">
    <text evidence="2">The sequence shown here is derived from an EMBL/GenBank/DDBJ whole genome shotgun (WGS) entry which is preliminary data.</text>
</comment>
<sequence length="493" mass="56632">MTTRSPARNLKPIIFYNDLFHYVENNNGATEQYALFNIYNLNLSYEELRKEVIRTIGGEDGDDSITVTLFDDFVKPDSPNESSMEGSYIAVGSSIKSVKVKISFKSQKHRDVIEQLRSSQSITDLTHNGFADWVPLDSKSYINIERNSKCDRTGNILNTTKLRTFDEDVDQASLETAINEIRQEEGIESALEILFPGPITTINREINDIVMRVVVFEVRNYFDEEIGKLFIEVLNSLIEDHGLGDSSEAFTAFDILVYRLFTVIRNLIYFNELYGESKIPTWIPFISQPKLREIKDKTHISHVPEENYLLGLAEFTDLDEPLEKLHSLVKRLRGEVEIAQRKINDVIRKWKTPKMASNFLYYGSIASIAIVPMAYFYNNRTASAISSNRLKVSIGCLLSVVLGIWSKRSYTDFHKAIILTRQIYPLLNSTKISVELLEQLLDRITEGGISKINVNNEYKGRKAILKQLFHNMSLPLYIILPRLRWQTISQLFI</sequence>
<organism evidence="2 3">
    <name type="scientific">Rhizophagus clarus</name>
    <dbReference type="NCBI Taxonomy" id="94130"/>
    <lineage>
        <taxon>Eukaryota</taxon>
        <taxon>Fungi</taxon>
        <taxon>Fungi incertae sedis</taxon>
        <taxon>Mucoromycota</taxon>
        <taxon>Glomeromycotina</taxon>
        <taxon>Glomeromycetes</taxon>
        <taxon>Glomerales</taxon>
        <taxon>Glomeraceae</taxon>
        <taxon>Rhizophagus</taxon>
    </lineage>
</organism>
<evidence type="ECO:0000256" key="1">
    <source>
        <dbReference type="SAM" id="Coils"/>
    </source>
</evidence>
<accession>A0A8H3LL92</accession>
<gene>
    <name evidence="2" type="ORF">RCL2_001439700</name>
</gene>
<reference evidence="2" key="1">
    <citation type="submission" date="2019-10" db="EMBL/GenBank/DDBJ databases">
        <title>Conservation and host-specific expression of non-tandemly repeated heterogenous ribosome RNA gene in arbuscular mycorrhizal fungi.</title>
        <authorList>
            <person name="Maeda T."/>
            <person name="Kobayashi Y."/>
            <person name="Nakagawa T."/>
            <person name="Ezawa T."/>
            <person name="Yamaguchi K."/>
            <person name="Bino T."/>
            <person name="Nishimoto Y."/>
            <person name="Shigenobu S."/>
            <person name="Kawaguchi M."/>
        </authorList>
    </citation>
    <scope>NUCLEOTIDE SEQUENCE</scope>
    <source>
        <strain evidence="2">HR1</strain>
    </source>
</reference>